<comment type="function">
    <text evidence="2">The branched-chain alpha-keto dehydrogenase complex catalyzes the overall conversion of alpha-keto acids to acyl-CoA and CO(2). It contains multiple copies of three enzymatic components: branched-chain alpha-keto acid decarboxylase (E1), lipoamide acyltransferase (E2) and lipoamide dehydrogenase (E3).</text>
</comment>
<comment type="similarity">
    <text evidence="2">Belongs to the BCKDHA family.</text>
</comment>
<dbReference type="SUPFAM" id="SSF52518">
    <property type="entry name" value="Thiamin diphosphate-binding fold (THDP-binding)"/>
    <property type="match status" value="1"/>
</dbReference>
<dbReference type="EMBL" id="JBBXMP010000010">
    <property type="protein sequence ID" value="KAL0069906.1"/>
    <property type="molecule type" value="Genomic_DNA"/>
</dbReference>
<reference evidence="5 6" key="1">
    <citation type="submission" date="2024-05" db="EMBL/GenBank/DDBJ databases">
        <title>A draft genome resource for the thread blight pathogen Marasmius tenuissimus strain MS-2.</title>
        <authorList>
            <person name="Yulfo-Soto G.E."/>
            <person name="Baruah I.K."/>
            <person name="Amoako-Attah I."/>
            <person name="Bukari Y."/>
            <person name="Meinhardt L.W."/>
            <person name="Bailey B.A."/>
            <person name="Cohen S.P."/>
        </authorList>
    </citation>
    <scope>NUCLEOTIDE SEQUENCE [LARGE SCALE GENOMIC DNA]</scope>
    <source>
        <strain evidence="5 6">MS-2</strain>
    </source>
</reference>
<keyword evidence="6" id="KW-1185">Reference proteome</keyword>
<evidence type="ECO:0000313" key="6">
    <source>
        <dbReference type="Proteomes" id="UP001437256"/>
    </source>
</evidence>
<evidence type="ECO:0000259" key="4">
    <source>
        <dbReference type="Pfam" id="PF00676"/>
    </source>
</evidence>
<organism evidence="5 6">
    <name type="scientific">Marasmius tenuissimus</name>
    <dbReference type="NCBI Taxonomy" id="585030"/>
    <lineage>
        <taxon>Eukaryota</taxon>
        <taxon>Fungi</taxon>
        <taxon>Dikarya</taxon>
        <taxon>Basidiomycota</taxon>
        <taxon>Agaricomycotina</taxon>
        <taxon>Agaricomycetes</taxon>
        <taxon>Agaricomycetidae</taxon>
        <taxon>Agaricales</taxon>
        <taxon>Marasmiineae</taxon>
        <taxon>Marasmiaceae</taxon>
        <taxon>Marasmius</taxon>
    </lineage>
</organism>
<dbReference type="Pfam" id="PF00676">
    <property type="entry name" value="E1_dh"/>
    <property type="match status" value="1"/>
</dbReference>
<evidence type="ECO:0000256" key="3">
    <source>
        <dbReference type="SAM" id="MobiDB-lite"/>
    </source>
</evidence>
<comment type="caution">
    <text evidence="5">The sequence shown here is derived from an EMBL/GenBank/DDBJ whole genome shotgun (WGS) entry which is preliminary data.</text>
</comment>
<keyword evidence="2" id="KW-0786">Thiamine pyrophosphate</keyword>
<protein>
    <recommendedName>
        <fullName evidence="2">2-oxoisovalerate dehydrogenase subunit alpha</fullName>
        <ecNumber evidence="2">1.2.4.4</ecNumber>
    </recommendedName>
    <alternativeName>
        <fullName evidence="2">Branched-chain alpha-keto acid dehydrogenase E1 component alpha chain</fullName>
    </alternativeName>
</protein>
<dbReference type="Proteomes" id="UP001437256">
    <property type="component" value="Unassembled WGS sequence"/>
</dbReference>
<comment type="cofactor">
    <cofactor evidence="2">
        <name>thiamine diphosphate</name>
        <dbReference type="ChEBI" id="CHEBI:58937"/>
    </cofactor>
</comment>
<accession>A0ABR3A7C2</accession>
<gene>
    <name evidence="5" type="ORF">AAF712_003176</name>
</gene>
<evidence type="ECO:0000256" key="2">
    <source>
        <dbReference type="RuleBase" id="RU365014"/>
    </source>
</evidence>
<dbReference type="EC" id="1.2.4.4" evidence="2"/>
<sequence length="107" mass="12531">MSEYLGSQRSTHSVGHHSTSDDSFAYRARAEVEDWKKVDNPIVRFRLFLEEKGWWDSTAEEELKTRQRADVMKAFKRAESLPRPQVSELFEDVYGGEMPWNIVSVTY</sequence>
<dbReference type="InterPro" id="IPR050771">
    <property type="entry name" value="Alpha-ketoacid_DH_E1_comp"/>
</dbReference>
<dbReference type="PANTHER" id="PTHR43380">
    <property type="entry name" value="2-OXOISOVALERATE DEHYDROGENASE SUBUNIT ALPHA, MITOCHONDRIAL"/>
    <property type="match status" value="1"/>
</dbReference>
<feature type="region of interest" description="Disordered" evidence="3">
    <location>
        <begin position="1"/>
        <end position="21"/>
    </location>
</feature>
<evidence type="ECO:0000313" key="5">
    <source>
        <dbReference type="EMBL" id="KAL0069906.1"/>
    </source>
</evidence>
<feature type="compositionally biased region" description="Polar residues" evidence="3">
    <location>
        <begin position="1"/>
        <end position="17"/>
    </location>
</feature>
<proteinExistence type="inferred from homology"/>
<feature type="domain" description="Dehydrogenase E1 component" evidence="4">
    <location>
        <begin position="14"/>
        <end position="86"/>
    </location>
</feature>
<name>A0ABR3A7C2_9AGAR</name>
<dbReference type="InterPro" id="IPR029061">
    <property type="entry name" value="THDP-binding"/>
</dbReference>
<dbReference type="Gene3D" id="3.40.50.970">
    <property type="match status" value="1"/>
</dbReference>
<keyword evidence="1 2" id="KW-0560">Oxidoreductase</keyword>
<evidence type="ECO:0000256" key="1">
    <source>
        <dbReference type="ARBA" id="ARBA00023002"/>
    </source>
</evidence>
<dbReference type="InterPro" id="IPR001017">
    <property type="entry name" value="DH_E1"/>
</dbReference>
<comment type="catalytic activity">
    <reaction evidence="2">
        <text>N(6)-[(R)-lipoyl]-L-lysyl-[protein] + 3-methyl-2-oxobutanoate + H(+) = N(6)-[(R)-S(8)-2-methylpropanoyldihydrolipoyl]-L-lysyl-[protein] + CO2</text>
        <dbReference type="Rhea" id="RHEA:13457"/>
        <dbReference type="Rhea" id="RHEA-COMP:10474"/>
        <dbReference type="Rhea" id="RHEA-COMP:10497"/>
        <dbReference type="ChEBI" id="CHEBI:11851"/>
        <dbReference type="ChEBI" id="CHEBI:15378"/>
        <dbReference type="ChEBI" id="CHEBI:16526"/>
        <dbReference type="ChEBI" id="CHEBI:83099"/>
        <dbReference type="ChEBI" id="CHEBI:83142"/>
        <dbReference type="EC" id="1.2.4.4"/>
    </reaction>
</comment>
<dbReference type="PANTHER" id="PTHR43380:SF1">
    <property type="entry name" value="2-OXOISOVALERATE DEHYDROGENASE SUBUNIT ALPHA, MITOCHONDRIAL"/>
    <property type="match status" value="1"/>
</dbReference>